<feature type="binding site" evidence="4">
    <location>
        <position position="98"/>
    </location>
    <ligand>
        <name>Zn(2+)</name>
        <dbReference type="ChEBI" id="CHEBI:29105"/>
    </ligand>
</feature>
<protein>
    <recommendedName>
        <fullName evidence="5">Carbonic anhydrase</fullName>
        <ecNumber evidence="5">4.2.1.1</ecNumber>
    </recommendedName>
    <alternativeName>
        <fullName evidence="5">Carbonate dehydratase</fullName>
    </alternativeName>
</protein>
<dbReference type="PANTHER" id="PTHR43175:SF3">
    <property type="entry name" value="CARBON DISULFIDE HYDROLASE"/>
    <property type="match status" value="1"/>
</dbReference>
<name>A0A6A6QAM4_9PEZI</name>
<dbReference type="AlphaFoldDB" id="A0A6A6QAM4"/>
<evidence type="ECO:0000256" key="2">
    <source>
        <dbReference type="ARBA" id="ARBA00022723"/>
    </source>
</evidence>
<dbReference type="Proteomes" id="UP000799750">
    <property type="component" value="Unassembled WGS sequence"/>
</dbReference>
<dbReference type="InterPro" id="IPR036874">
    <property type="entry name" value="Carbonic_anhydrase_sf"/>
</dbReference>
<dbReference type="Gene3D" id="3.40.1050.10">
    <property type="entry name" value="Carbonic anhydrase"/>
    <property type="match status" value="1"/>
</dbReference>
<comment type="similarity">
    <text evidence="1 5">Belongs to the beta-class carbonic anhydrase family.</text>
</comment>
<evidence type="ECO:0000256" key="3">
    <source>
        <dbReference type="ARBA" id="ARBA00022833"/>
    </source>
</evidence>
<gene>
    <name evidence="6" type="ORF">BU16DRAFT_545491</name>
</gene>
<dbReference type="GO" id="GO:0004089">
    <property type="term" value="F:carbonate dehydratase activity"/>
    <property type="evidence" value="ECO:0007669"/>
    <property type="project" value="UniProtKB-UniRule"/>
</dbReference>
<organism evidence="6 7">
    <name type="scientific">Lophium mytilinum</name>
    <dbReference type="NCBI Taxonomy" id="390894"/>
    <lineage>
        <taxon>Eukaryota</taxon>
        <taxon>Fungi</taxon>
        <taxon>Dikarya</taxon>
        <taxon>Ascomycota</taxon>
        <taxon>Pezizomycotina</taxon>
        <taxon>Dothideomycetes</taxon>
        <taxon>Pleosporomycetidae</taxon>
        <taxon>Mytilinidiales</taxon>
        <taxon>Mytilinidiaceae</taxon>
        <taxon>Lophium</taxon>
    </lineage>
</organism>
<sequence length="203" mass="22307">MASEKIANLLERNKGFNVALAPPFIADVSKRLHTPGGPGGTVIISCSDPRVIPEQYFDFGRGVAAVIRNAGGRASDALRSLAALDAIGNTDTVIIVHHTDCGMTHMPDSGVRKMLKERAPQLSKEIDRMKFGEITNVDESIRQDIALLRASPLISKTLTIVGFNLDILTGQLTEVKLERLPEEFLGIDEGFWKEMEEFAPFWC</sequence>
<keyword evidence="7" id="KW-1185">Reference proteome</keyword>
<evidence type="ECO:0000256" key="5">
    <source>
        <dbReference type="RuleBase" id="RU003956"/>
    </source>
</evidence>
<dbReference type="EC" id="4.2.1.1" evidence="5"/>
<evidence type="ECO:0000313" key="7">
    <source>
        <dbReference type="Proteomes" id="UP000799750"/>
    </source>
</evidence>
<dbReference type="PANTHER" id="PTHR43175">
    <property type="entry name" value="CARBONIC ANHYDRASE"/>
    <property type="match status" value="1"/>
</dbReference>
<comment type="catalytic activity">
    <reaction evidence="5">
        <text>hydrogencarbonate + H(+) = CO2 + H2O</text>
        <dbReference type="Rhea" id="RHEA:10748"/>
        <dbReference type="ChEBI" id="CHEBI:15377"/>
        <dbReference type="ChEBI" id="CHEBI:15378"/>
        <dbReference type="ChEBI" id="CHEBI:16526"/>
        <dbReference type="ChEBI" id="CHEBI:17544"/>
        <dbReference type="EC" id="4.2.1.1"/>
    </reaction>
</comment>
<accession>A0A6A6QAM4</accession>
<evidence type="ECO:0000256" key="1">
    <source>
        <dbReference type="ARBA" id="ARBA00006217"/>
    </source>
</evidence>
<feature type="binding site" evidence="4">
    <location>
        <position position="101"/>
    </location>
    <ligand>
        <name>Zn(2+)</name>
        <dbReference type="ChEBI" id="CHEBI:29105"/>
    </ligand>
</feature>
<proteinExistence type="inferred from homology"/>
<keyword evidence="3 4" id="KW-0862">Zinc</keyword>
<dbReference type="InterPro" id="IPR001765">
    <property type="entry name" value="Carbonic_anhydrase"/>
</dbReference>
<keyword evidence="2 4" id="KW-0479">Metal-binding</keyword>
<dbReference type="GO" id="GO:0008270">
    <property type="term" value="F:zinc ion binding"/>
    <property type="evidence" value="ECO:0007669"/>
    <property type="project" value="UniProtKB-UniRule"/>
</dbReference>
<keyword evidence="5" id="KW-0456">Lyase</keyword>
<dbReference type="EMBL" id="MU004203">
    <property type="protein sequence ID" value="KAF2488497.1"/>
    <property type="molecule type" value="Genomic_DNA"/>
</dbReference>
<evidence type="ECO:0000313" key="6">
    <source>
        <dbReference type="EMBL" id="KAF2488497.1"/>
    </source>
</evidence>
<dbReference type="CDD" id="cd03379">
    <property type="entry name" value="beta_CA_cladeD"/>
    <property type="match status" value="1"/>
</dbReference>
<comment type="cofactor">
    <cofactor evidence="4">
        <name>Zn(2+)</name>
        <dbReference type="ChEBI" id="CHEBI:29105"/>
    </cofactor>
    <text evidence="4">Binds 1 zinc ion per subunit.</text>
</comment>
<feature type="binding site" evidence="4">
    <location>
        <position position="48"/>
    </location>
    <ligand>
        <name>Zn(2+)</name>
        <dbReference type="ChEBI" id="CHEBI:29105"/>
    </ligand>
</feature>
<evidence type="ECO:0000256" key="4">
    <source>
        <dbReference type="PIRSR" id="PIRSR601765-1"/>
    </source>
</evidence>
<feature type="binding site" evidence="4">
    <location>
        <position position="46"/>
    </location>
    <ligand>
        <name>Zn(2+)</name>
        <dbReference type="ChEBI" id="CHEBI:29105"/>
    </ligand>
</feature>
<reference evidence="6" key="1">
    <citation type="journal article" date="2020" name="Stud. Mycol.">
        <title>101 Dothideomycetes genomes: a test case for predicting lifestyles and emergence of pathogens.</title>
        <authorList>
            <person name="Haridas S."/>
            <person name="Albert R."/>
            <person name="Binder M."/>
            <person name="Bloem J."/>
            <person name="Labutti K."/>
            <person name="Salamov A."/>
            <person name="Andreopoulos B."/>
            <person name="Baker S."/>
            <person name="Barry K."/>
            <person name="Bills G."/>
            <person name="Bluhm B."/>
            <person name="Cannon C."/>
            <person name="Castanera R."/>
            <person name="Culley D."/>
            <person name="Daum C."/>
            <person name="Ezra D."/>
            <person name="Gonzalez J."/>
            <person name="Henrissat B."/>
            <person name="Kuo A."/>
            <person name="Liang C."/>
            <person name="Lipzen A."/>
            <person name="Lutzoni F."/>
            <person name="Magnuson J."/>
            <person name="Mondo S."/>
            <person name="Nolan M."/>
            <person name="Ohm R."/>
            <person name="Pangilinan J."/>
            <person name="Park H.-J."/>
            <person name="Ramirez L."/>
            <person name="Alfaro M."/>
            <person name="Sun H."/>
            <person name="Tritt A."/>
            <person name="Yoshinaga Y."/>
            <person name="Zwiers L.-H."/>
            <person name="Turgeon B."/>
            <person name="Goodwin S."/>
            <person name="Spatafora J."/>
            <person name="Crous P."/>
            <person name="Grigoriev I."/>
        </authorList>
    </citation>
    <scope>NUCLEOTIDE SEQUENCE</scope>
    <source>
        <strain evidence="6">CBS 269.34</strain>
    </source>
</reference>
<comment type="function">
    <text evidence="5">Reversible hydration of carbon dioxide.</text>
</comment>
<dbReference type="SMART" id="SM00947">
    <property type="entry name" value="Pro_CA"/>
    <property type="match status" value="1"/>
</dbReference>
<dbReference type="SUPFAM" id="SSF53056">
    <property type="entry name" value="beta-carbonic anhydrase, cab"/>
    <property type="match status" value="1"/>
</dbReference>
<dbReference type="OrthoDB" id="10248475at2759"/>
<dbReference type="Pfam" id="PF00484">
    <property type="entry name" value="Pro_CA"/>
    <property type="match status" value="1"/>
</dbReference>